<dbReference type="InterPro" id="IPR042150">
    <property type="entry name" value="MmRce1-like"/>
</dbReference>
<keyword evidence="2" id="KW-1133">Transmembrane helix</keyword>
<dbReference type="RefSeq" id="WP_010757188.1">
    <property type="nucleotide sequence ID" value="NZ_ASWD01000001.1"/>
</dbReference>
<feature type="transmembrane region" description="Helical" evidence="2">
    <location>
        <begin position="174"/>
        <end position="200"/>
    </location>
</feature>
<organism evidence="4 5">
    <name type="scientific">Enterococcus pallens ATCC BAA-351</name>
    <dbReference type="NCBI Taxonomy" id="1158607"/>
    <lineage>
        <taxon>Bacteria</taxon>
        <taxon>Bacillati</taxon>
        <taxon>Bacillota</taxon>
        <taxon>Bacilli</taxon>
        <taxon>Lactobacillales</taxon>
        <taxon>Enterococcaceae</taxon>
        <taxon>Enterococcus</taxon>
    </lineage>
</organism>
<feature type="transmembrane region" description="Helical" evidence="2">
    <location>
        <begin position="139"/>
        <end position="162"/>
    </location>
</feature>
<dbReference type="STRING" id="160454.RV10_GL001741"/>
<accession>R2QDK3</accession>
<feature type="transmembrane region" description="Helical" evidence="2">
    <location>
        <begin position="6"/>
        <end position="28"/>
    </location>
</feature>
<gene>
    <name evidence="4" type="ORF">UAU_02197</name>
</gene>
<proteinExistence type="inferred from homology"/>
<dbReference type="OrthoDB" id="9777755at2"/>
<name>R2QDK3_9ENTE</name>
<protein>
    <recommendedName>
        <fullName evidence="3">CAAX prenyl protease 2/Lysostaphin resistance protein A-like domain-containing protein</fullName>
    </recommendedName>
</protein>
<dbReference type="Pfam" id="PF02517">
    <property type="entry name" value="Rce1-like"/>
    <property type="match status" value="1"/>
</dbReference>
<feature type="domain" description="CAAX prenyl protease 2/Lysostaphin resistance protein A-like" evidence="3">
    <location>
        <begin position="107"/>
        <end position="211"/>
    </location>
</feature>
<sequence length="250" mass="27914">MTTKQIIKQFLLISFGLMIPTSLLYFIFNQLGISTIGNTLGFIGLIIGGGSTALAGLITAKTSGKVKSYLTVLKEFFSLRQSPFAYLMVIFFLLLNFGMKFDPFPINKFIQLLVASLIFGGIEEIGWRYMFQPTLERKFSFVAATCLTSIAWGTWHLFYFILDGSLFSMTLLNLLIFLIGLVGNSFILASIFFTTNSLWLCVLYHASLNAFTQLLSSSSLSYSIISASTSILFACLFVYLKKRARDQNLG</sequence>
<keyword evidence="2" id="KW-0812">Transmembrane</keyword>
<feature type="transmembrane region" description="Helical" evidence="2">
    <location>
        <begin position="40"/>
        <end position="60"/>
    </location>
</feature>
<comment type="caution">
    <text evidence="4">The sequence shown here is derived from an EMBL/GenBank/DDBJ whole genome shotgun (WGS) entry which is preliminary data.</text>
</comment>
<dbReference type="PATRIC" id="fig|1158607.3.peg.2169"/>
<feature type="transmembrane region" description="Helical" evidence="2">
    <location>
        <begin position="80"/>
        <end position="97"/>
    </location>
</feature>
<dbReference type="eggNOG" id="COG1266">
    <property type="taxonomic scope" value="Bacteria"/>
</dbReference>
<dbReference type="PANTHER" id="PTHR35797">
    <property type="entry name" value="PROTEASE-RELATED"/>
    <property type="match status" value="1"/>
</dbReference>
<dbReference type="AlphaFoldDB" id="R2QDK3"/>
<evidence type="ECO:0000313" key="5">
    <source>
        <dbReference type="Proteomes" id="UP000013782"/>
    </source>
</evidence>
<dbReference type="Proteomes" id="UP000013782">
    <property type="component" value="Unassembled WGS sequence"/>
</dbReference>
<dbReference type="GO" id="GO:0080120">
    <property type="term" value="P:CAAX-box protein maturation"/>
    <property type="evidence" value="ECO:0007669"/>
    <property type="project" value="UniProtKB-ARBA"/>
</dbReference>
<keyword evidence="5" id="KW-1185">Reference proteome</keyword>
<evidence type="ECO:0000256" key="2">
    <source>
        <dbReference type="SAM" id="Phobius"/>
    </source>
</evidence>
<dbReference type="HOGENOM" id="CLU_064706_1_0_9"/>
<evidence type="ECO:0000256" key="1">
    <source>
        <dbReference type="ARBA" id="ARBA00009067"/>
    </source>
</evidence>
<dbReference type="EMBL" id="AJAQ01000015">
    <property type="protein sequence ID" value="EOH94462.1"/>
    <property type="molecule type" value="Genomic_DNA"/>
</dbReference>
<evidence type="ECO:0000259" key="3">
    <source>
        <dbReference type="Pfam" id="PF02517"/>
    </source>
</evidence>
<feature type="transmembrane region" description="Helical" evidence="2">
    <location>
        <begin position="220"/>
        <end position="240"/>
    </location>
</feature>
<evidence type="ECO:0000313" key="4">
    <source>
        <dbReference type="EMBL" id="EOH94462.1"/>
    </source>
</evidence>
<feature type="transmembrane region" description="Helical" evidence="2">
    <location>
        <begin position="109"/>
        <end position="127"/>
    </location>
</feature>
<keyword evidence="2" id="KW-0472">Membrane</keyword>
<dbReference type="InterPro" id="IPR003675">
    <property type="entry name" value="Rce1/LyrA-like_dom"/>
</dbReference>
<reference evidence="4 5" key="1">
    <citation type="submission" date="2013-02" db="EMBL/GenBank/DDBJ databases">
        <title>The Genome Sequence of Enterococcus pallens BAA-351.</title>
        <authorList>
            <consortium name="The Broad Institute Genome Sequencing Platform"/>
            <consortium name="The Broad Institute Genome Sequencing Center for Infectious Disease"/>
            <person name="Earl A.M."/>
            <person name="Gilmore M.S."/>
            <person name="Lebreton F."/>
            <person name="Walker B."/>
            <person name="Young S.K."/>
            <person name="Zeng Q."/>
            <person name="Gargeya S."/>
            <person name="Fitzgerald M."/>
            <person name="Haas B."/>
            <person name="Abouelleil A."/>
            <person name="Alvarado L."/>
            <person name="Arachchi H.M."/>
            <person name="Berlin A.M."/>
            <person name="Chapman S.B."/>
            <person name="Dewar J."/>
            <person name="Goldberg J."/>
            <person name="Griggs A."/>
            <person name="Gujja S."/>
            <person name="Hansen M."/>
            <person name="Howarth C."/>
            <person name="Imamovic A."/>
            <person name="Larimer J."/>
            <person name="McCowan C."/>
            <person name="Murphy C."/>
            <person name="Neiman D."/>
            <person name="Pearson M."/>
            <person name="Priest M."/>
            <person name="Roberts A."/>
            <person name="Saif S."/>
            <person name="Shea T."/>
            <person name="Sisk P."/>
            <person name="Sykes S."/>
            <person name="Wortman J."/>
            <person name="Nusbaum C."/>
            <person name="Birren B."/>
        </authorList>
    </citation>
    <scope>NUCLEOTIDE SEQUENCE [LARGE SCALE GENOMIC DNA]</scope>
    <source>
        <strain evidence="4 5">ATCC BAA-351</strain>
    </source>
</reference>
<dbReference type="GO" id="GO:0004175">
    <property type="term" value="F:endopeptidase activity"/>
    <property type="evidence" value="ECO:0007669"/>
    <property type="project" value="UniProtKB-ARBA"/>
</dbReference>
<comment type="similarity">
    <text evidence="1">Belongs to the UPF0177 family.</text>
</comment>
<dbReference type="PANTHER" id="PTHR35797:SF1">
    <property type="entry name" value="PROTEASE"/>
    <property type="match status" value="1"/>
</dbReference>